<dbReference type="GO" id="GO:0006465">
    <property type="term" value="P:signal peptide processing"/>
    <property type="evidence" value="ECO:0007669"/>
    <property type="project" value="InterPro"/>
</dbReference>
<dbReference type="Pfam" id="PF10502">
    <property type="entry name" value="Peptidase_S26"/>
    <property type="match status" value="1"/>
</dbReference>
<accession>A0A087BZL6</accession>
<dbReference type="SUPFAM" id="SSF51306">
    <property type="entry name" value="LexA/Signal peptidase"/>
    <property type="match status" value="1"/>
</dbReference>
<dbReference type="EC" id="3.4.21.89" evidence="4 7"/>
<comment type="catalytic activity">
    <reaction evidence="1 7">
        <text>Cleavage of hydrophobic, N-terminal signal or leader sequences from secreted and periplasmic proteins.</text>
        <dbReference type="EC" id="3.4.21.89"/>
    </reaction>
</comment>
<dbReference type="EMBL" id="JGZE01000014">
    <property type="protein sequence ID" value="KFI76466.1"/>
    <property type="molecule type" value="Genomic_DNA"/>
</dbReference>
<dbReference type="PANTHER" id="PTHR43390">
    <property type="entry name" value="SIGNAL PEPTIDASE I"/>
    <property type="match status" value="1"/>
</dbReference>
<reference evidence="9 10" key="1">
    <citation type="submission" date="2014-03" db="EMBL/GenBank/DDBJ databases">
        <title>Genomics of Bifidobacteria.</title>
        <authorList>
            <person name="Ventura M."/>
            <person name="Milani C."/>
            <person name="Lugli G.A."/>
        </authorList>
    </citation>
    <scope>NUCLEOTIDE SEQUENCE [LARGE SCALE GENOMIC DNA]</scope>
    <source>
        <strain evidence="9 10">DSM 21395</strain>
    </source>
</reference>
<evidence type="ECO:0000256" key="3">
    <source>
        <dbReference type="ARBA" id="ARBA00009370"/>
    </source>
</evidence>
<dbReference type="Gene3D" id="2.10.109.10">
    <property type="entry name" value="Umud Fragment, subunit A"/>
    <property type="match status" value="1"/>
</dbReference>
<dbReference type="NCBIfam" id="TIGR02227">
    <property type="entry name" value="sigpep_I_bact"/>
    <property type="match status" value="1"/>
</dbReference>
<evidence type="ECO:0000313" key="9">
    <source>
        <dbReference type="EMBL" id="KFI76466.1"/>
    </source>
</evidence>
<evidence type="ECO:0000256" key="6">
    <source>
        <dbReference type="PIRSR" id="PIRSR600223-1"/>
    </source>
</evidence>
<keyword evidence="7" id="KW-0812">Transmembrane</keyword>
<gene>
    <name evidence="9" type="ORF">BMON_1638</name>
</gene>
<dbReference type="GO" id="GO:0005886">
    <property type="term" value="C:plasma membrane"/>
    <property type="evidence" value="ECO:0007669"/>
    <property type="project" value="UniProtKB-SubCell"/>
</dbReference>
<evidence type="ECO:0000256" key="5">
    <source>
        <dbReference type="ARBA" id="ARBA00022801"/>
    </source>
</evidence>
<name>A0A087BZL6_9BIFI</name>
<keyword evidence="10" id="KW-1185">Reference proteome</keyword>
<protein>
    <recommendedName>
        <fullName evidence="4 7">Signal peptidase I</fullName>
        <ecNumber evidence="4 7">3.4.21.89</ecNumber>
    </recommendedName>
</protein>
<dbReference type="Proteomes" id="UP000029082">
    <property type="component" value="Unassembled WGS sequence"/>
</dbReference>
<dbReference type="PROSITE" id="PS00761">
    <property type="entry name" value="SPASE_I_3"/>
    <property type="match status" value="1"/>
</dbReference>
<evidence type="ECO:0000256" key="1">
    <source>
        <dbReference type="ARBA" id="ARBA00000677"/>
    </source>
</evidence>
<keyword evidence="7" id="KW-0472">Membrane</keyword>
<sequence>MRRPGMRSGVIGEYDDVGSGDADKDLHTLEVAGYGVNPTPAPRFALSHPRHGRDDGGESGWRDTLVWFGVPVIVVLLVRLFLFGFYSIPSGSMMGTIEVGDRVITNQLAPRIVPVHRGDVIVFRDPANWLADEQSSRNNDLIKRLIGMPGDVVACQGAGHPVTINGVEIDERTYIRPGVDPSNFAFNVTVTPGHVFVMGDNRSNSADSRYHQDDGDQGLVPMNDVLGVAMVTYWPFDRIGRLDAHHEVFRNVPDRNGKLQ</sequence>
<dbReference type="GeneID" id="93094584"/>
<dbReference type="InterPro" id="IPR036286">
    <property type="entry name" value="LexA/Signal_pep-like_sf"/>
</dbReference>
<dbReference type="GO" id="GO:0009003">
    <property type="term" value="F:signal peptidase activity"/>
    <property type="evidence" value="ECO:0007669"/>
    <property type="project" value="UniProtKB-EC"/>
</dbReference>
<dbReference type="STRING" id="1437603.GCA_000771525_01549"/>
<keyword evidence="7" id="KW-1133">Transmembrane helix</keyword>
<comment type="similarity">
    <text evidence="3 7">Belongs to the peptidase S26 family.</text>
</comment>
<keyword evidence="7" id="KW-0645">Protease</keyword>
<organism evidence="9 10">
    <name type="scientific">Bifidobacterium mongoliense DSM 21395</name>
    <dbReference type="NCBI Taxonomy" id="1437603"/>
    <lineage>
        <taxon>Bacteria</taxon>
        <taxon>Bacillati</taxon>
        <taxon>Actinomycetota</taxon>
        <taxon>Actinomycetes</taxon>
        <taxon>Bifidobacteriales</taxon>
        <taxon>Bifidobacteriaceae</taxon>
        <taxon>Bifidobacterium</taxon>
    </lineage>
</organism>
<dbReference type="CDD" id="cd06530">
    <property type="entry name" value="S26_SPase_I"/>
    <property type="match status" value="1"/>
</dbReference>
<dbReference type="RefSeq" id="WP_420307737.1">
    <property type="nucleotide sequence ID" value="NZ_JDUO01000005.1"/>
</dbReference>
<feature type="active site" evidence="6">
    <location>
        <position position="143"/>
    </location>
</feature>
<dbReference type="InterPro" id="IPR019533">
    <property type="entry name" value="Peptidase_S26"/>
</dbReference>
<evidence type="ECO:0000256" key="4">
    <source>
        <dbReference type="ARBA" id="ARBA00013208"/>
    </source>
</evidence>
<evidence type="ECO:0000256" key="2">
    <source>
        <dbReference type="ARBA" id="ARBA00004401"/>
    </source>
</evidence>
<dbReference type="AlphaFoldDB" id="A0A087BZL6"/>
<comment type="caution">
    <text evidence="9">The sequence shown here is derived from an EMBL/GenBank/DDBJ whole genome shotgun (WGS) entry which is preliminary data.</text>
</comment>
<keyword evidence="5 7" id="KW-0378">Hydrolase</keyword>
<feature type="transmembrane region" description="Helical" evidence="7">
    <location>
        <begin position="65"/>
        <end position="86"/>
    </location>
</feature>
<dbReference type="GO" id="GO:0004252">
    <property type="term" value="F:serine-type endopeptidase activity"/>
    <property type="evidence" value="ECO:0007669"/>
    <property type="project" value="InterPro"/>
</dbReference>
<dbReference type="PANTHER" id="PTHR43390:SF1">
    <property type="entry name" value="CHLOROPLAST PROCESSING PEPTIDASE"/>
    <property type="match status" value="1"/>
</dbReference>
<proteinExistence type="inferred from homology"/>
<feature type="domain" description="Peptidase S26" evidence="8">
    <location>
        <begin position="62"/>
        <end position="234"/>
    </location>
</feature>
<dbReference type="InterPro" id="IPR019758">
    <property type="entry name" value="Pept_S26A_signal_pept_1_CS"/>
</dbReference>
<dbReference type="PRINTS" id="PR00727">
    <property type="entry name" value="LEADERPTASE"/>
</dbReference>
<dbReference type="InterPro" id="IPR000223">
    <property type="entry name" value="Pept_S26A_signal_pept_1"/>
</dbReference>
<evidence type="ECO:0000256" key="7">
    <source>
        <dbReference type="RuleBase" id="RU362042"/>
    </source>
</evidence>
<feature type="active site" evidence="6">
    <location>
        <position position="92"/>
    </location>
</feature>
<comment type="subcellular location">
    <subcellularLocation>
        <location evidence="2">Cell membrane</location>
        <topology evidence="2">Single-pass type II membrane protein</topology>
    </subcellularLocation>
    <subcellularLocation>
        <location evidence="7">Membrane</location>
        <topology evidence="7">Single-pass type II membrane protein</topology>
    </subcellularLocation>
</comment>
<evidence type="ECO:0000313" key="10">
    <source>
        <dbReference type="Proteomes" id="UP000029082"/>
    </source>
</evidence>
<evidence type="ECO:0000259" key="8">
    <source>
        <dbReference type="Pfam" id="PF10502"/>
    </source>
</evidence>
<dbReference type="eggNOG" id="COG0681">
    <property type="taxonomic scope" value="Bacteria"/>
</dbReference>